<dbReference type="OrthoDB" id="9785164at2"/>
<dbReference type="SUPFAM" id="SSF48498">
    <property type="entry name" value="Tetracyclin repressor-like, C-terminal domain"/>
    <property type="match status" value="1"/>
</dbReference>
<dbReference type="Pfam" id="PF00440">
    <property type="entry name" value="TetR_N"/>
    <property type="match status" value="1"/>
</dbReference>
<protein>
    <submittedName>
        <fullName evidence="7">TetR/AcrR family transcriptional regulator</fullName>
    </submittedName>
</protein>
<dbReference type="PRINTS" id="PR00455">
    <property type="entry name" value="HTHTETR"/>
</dbReference>
<keyword evidence="3 5" id="KW-0238">DNA-binding</keyword>
<dbReference type="InterPro" id="IPR036271">
    <property type="entry name" value="Tet_transcr_reg_TetR-rel_C_sf"/>
</dbReference>
<dbReference type="PANTHER" id="PTHR30055:SF175">
    <property type="entry name" value="HTH-TYPE TRANSCRIPTIONAL REPRESSOR KSTR2"/>
    <property type="match status" value="1"/>
</dbReference>
<evidence type="ECO:0000256" key="4">
    <source>
        <dbReference type="ARBA" id="ARBA00023163"/>
    </source>
</evidence>
<keyword evidence="1" id="KW-0678">Repressor</keyword>
<evidence type="ECO:0000256" key="2">
    <source>
        <dbReference type="ARBA" id="ARBA00023015"/>
    </source>
</evidence>
<comment type="caution">
    <text evidence="7">The sequence shown here is derived from an EMBL/GenBank/DDBJ whole genome shotgun (WGS) entry which is preliminary data.</text>
</comment>
<dbReference type="Gene3D" id="1.10.10.60">
    <property type="entry name" value="Homeodomain-like"/>
    <property type="match status" value="1"/>
</dbReference>
<reference evidence="7 8" key="1">
    <citation type="journal article" date="2019" name="PLoS Negl. Trop. Dis.">
        <title>Revisiting the worldwide diversity of Leptospira species in the environment.</title>
        <authorList>
            <person name="Vincent A.T."/>
            <person name="Schiettekatte O."/>
            <person name="Bourhy P."/>
            <person name="Veyrier F.J."/>
            <person name="Picardeau M."/>
        </authorList>
    </citation>
    <scope>NUCLEOTIDE SEQUENCE [LARGE SCALE GENOMIC DNA]</scope>
    <source>
        <strain evidence="7 8">201702444</strain>
    </source>
</reference>
<dbReference type="InterPro" id="IPR009057">
    <property type="entry name" value="Homeodomain-like_sf"/>
</dbReference>
<evidence type="ECO:0000256" key="5">
    <source>
        <dbReference type="PROSITE-ProRule" id="PRU00335"/>
    </source>
</evidence>
<dbReference type="Gene3D" id="1.10.357.10">
    <property type="entry name" value="Tetracycline Repressor, domain 2"/>
    <property type="match status" value="1"/>
</dbReference>
<dbReference type="PANTHER" id="PTHR30055">
    <property type="entry name" value="HTH-TYPE TRANSCRIPTIONAL REGULATOR RUTR"/>
    <property type="match status" value="1"/>
</dbReference>
<dbReference type="GO" id="GO:0000976">
    <property type="term" value="F:transcription cis-regulatory region binding"/>
    <property type="evidence" value="ECO:0007669"/>
    <property type="project" value="TreeGrafter"/>
</dbReference>
<sequence length="246" mass="27866">MIERILEKTLHLFLSSGFSKTNTDEIAKNIGISKRTLYRYYDAKDKLIDAVFAFLREKVTKQHEAIIKDPSKSPSQKLREILLIISELGAKMGKTFAKDIQNVRPDLYATMSAYRRHRIGRLADVVKEGQATGEFRKEIDAELTIDVLIAALDGIINPTYLIESTFSVSTAFETVFNLFLQGIENGKSNLLETKKTIPDFESDPDSPLLLFQILNFDDLTNDSTDFSSTIQSLEDKKKSTWLMNAN</sequence>
<organism evidence="7 8">
    <name type="scientific">Leptospira barantonii</name>
    <dbReference type="NCBI Taxonomy" id="2023184"/>
    <lineage>
        <taxon>Bacteria</taxon>
        <taxon>Pseudomonadati</taxon>
        <taxon>Spirochaetota</taxon>
        <taxon>Spirochaetia</taxon>
        <taxon>Leptospirales</taxon>
        <taxon>Leptospiraceae</taxon>
        <taxon>Leptospira</taxon>
    </lineage>
</organism>
<accession>A0A5F2AYA5</accession>
<keyword evidence="2" id="KW-0805">Transcription regulation</keyword>
<dbReference type="InterPro" id="IPR001647">
    <property type="entry name" value="HTH_TetR"/>
</dbReference>
<dbReference type="Proteomes" id="UP000298429">
    <property type="component" value="Unassembled WGS sequence"/>
</dbReference>
<evidence type="ECO:0000259" key="6">
    <source>
        <dbReference type="PROSITE" id="PS50977"/>
    </source>
</evidence>
<name>A0A5F2AYA5_9LEPT</name>
<dbReference type="InterPro" id="IPR050109">
    <property type="entry name" value="HTH-type_TetR-like_transc_reg"/>
</dbReference>
<dbReference type="SUPFAM" id="SSF46689">
    <property type="entry name" value="Homeodomain-like"/>
    <property type="match status" value="1"/>
</dbReference>
<evidence type="ECO:0000256" key="3">
    <source>
        <dbReference type="ARBA" id="ARBA00023125"/>
    </source>
</evidence>
<keyword evidence="4" id="KW-0804">Transcription</keyword>
<dbReference type="EMBL" id="RQGN01000100">
    <property type="protein sequence ID" value="TGL93158.1"/>
    <property type="molecule type" value="Genomic_DNA"/>
</dbReference>
<dbReference type="GO" id="GO:0003700">
    <property type="term" value="F:DNA-binding transcription factor activity"/>
    <property type="evidence" value="ECO:0007669"/>
    <property type="project" value="TreeGrafter"/>
</dbReference>
<feature type="domain" description="HTH tetR-type" evidence="6">
    <location>
        <begin position="1"/>
        <end position="59"/>
    </location>
</feature>
<dbReference type="RefSeq" id="WP_135672355.1">
    <property type="nucleotide sequence ID" value="NZ_RQGN01000100.1"/>
</dbReference>
<proteinExistence type="predicted"/>
<evidence type="ECO:0000313" key="7">
    <source>
        <dbReference type="EMBL" id="TGL93158.1"/>
    </source>
</evidence>
<dbReference type="Pfam" id="PF08359">
    <property type="entry name" value="TetR_C_4"/>
    <property type="match status" value="1"/>
</dbReference>
<evidence type="ECO:0000313" key="8">
    <source>
        <dbReference type="Proteomes" id="UP000298429"/>
    </source>
</evidence>
<dbReference type="AlphaFoldDB" id="A0A5F2AYA5"/>
<feature type="DNA-binding region" description="H-T-H motif" evidence="5">
    <location>
        <begin position="22"/>
        <end position="41"/>
    </location>
</feature>
<dbReference type="PROSITE" id="PS50977">
    <property type="entry name" value="HTH_TETR_2"/>
    <property type="match status" value="1"/>
</dbReference>
<gene>
    <name evidence="7" type="ORF">EHQ76_18435</name>
</gene>
<dbReference type="InterPro" id="IPR013570">
    <property type="entry name" value="Tscrpt_reg_YsiA_C"/>
</dbReference>
<evidence type="ECO:0000256" key="1">
    <source>
        <dbReference type="ARBA" id="ARBA00022491"/>
    </source>
</evidence>